<feature type="transmembrane region" description="Helical" evidence="1">
    <location>
        <begin position="12"/>
        <end position="30"/>
    </location>
</feature>
<evidence type="ECO:0000256" key="1">
    <source>
        <dbReference type="SAM" id="Phobius"/>
    </source>
</evidence>
<name>A0A0S2I4H5_9BACT</name>
<dbReference type="EMBL" id="CP013118">
    <property type="protein sequence ID" value="ALO17254.1"/>
    <property type="molecule type" value="Genomic_DNA"/>
</dbReference>
<reference evidence="2 3" key="1">
    <citation type="submission" date="2015-11" db="EMBL/GenBank/DDBJ databases">
        <title>Description and complete genome sequence of a novel strain predominating in hypersaline microbial mats and representing a new family of the Bacteriodetes phylum.</title>
        <authorList>
            <person name="Spring S."/>
            <person name="Bunk B."/>
            <person name="Sproer C."/>
            <person name="Klenk H.-P."/>
        </authorList>
    </citation>
    <scope>NUCLEOTIDE SEQUENCE [LARGE SCALE GENOMIC DNA]</scope>
    <source>
        <strain evidence="2 3">L21-Spi-D4</strain>
    </source>
</reference>
<protein>
    <submittedName>
        <fullName evidence="2">Uncharacterized protein</fullName>
    </submittedName>
</protein>
<evidence type="ECO:0000313" key="3">
    <source>
        <dbReference type="Proteomes" id="UP000064893"/>
    </source>
</evidence>
<organism evidence="2 3">
    <name type="scientific">Salinivirga cyanobacteriivorans</name>
    <dbReference type="NCBI Taxonomy" id="1307839"/>
    <lineage>
        <taxon>Bacteria</taxon>
        <taxon>Pseudomonadati</taxon>
        <taxon>Bacteroidota</taxon>
        <taxon>Bacteroidia</taxon>
        <taxon>Bacteroidales</taxon>
        <taxon>Salinivirgaceae</taxon>
        <taxon>Salinivirga</taxon>
    </lineage>
</organism>
<sequence length="49" mass="5849">MNQRLISNLKQIKKILKIAFWGLFIVYLTFKLNNLTNDKILDILFLILL</sequence>
<accession>A0A0S2I4H5</accession>
<dbReference type="Proteomes" id="UP000064893">
    <property type="component" value="Chromosome"/>
</dbReference>
<dbReference type="AlphaFoldDB" id="A0A0S2I4H5"/>
<gene>
    <name evidence="2" type="ORF">L21SP5_03653</name>
</gene>
<proteinExistence type="predicted"/>
<keyword evidence="1" id="KW-0812">Transmembrane</keyword>
<keyword evidence="1" id="KW-0472">Membrane</keyword>
<keyword evidence="3" id="KW-1185">Reference proteome</keyword>
<evidence type="ECO:0000313" key="2">
    <source>
        <dbReference type="EMBL" id="ALO17254.1"/>
    </source>
</evidence>
<dbReference type="KEGG" id="blq:L21SP5_03653"/>
<keyword evidence="1" id="KW-1133">Transmembrane helix</keyword>